<sequence length="1198" mass="126721">MKKILSILTVCFSAALLLLPVSCVEEMPEVIEELDLSRVLTPSSTAATVSSSDGCTVSFSWTNSNTATMYLVQIYKFDAGSAPASADAVTDEILSGMTPQEVSVAPSESGRSTGTSVKLDPEYSYYARVCAQNTAEGSRQADSDWAVFPYPIDTYTVMDPVESVTVTERTSSSVTVSWTLPAVEGDLGVNQLRVSPDPTDPESAYLAIPVEAGATSATVGGGEITLPASTRFTIAVHYNSANRGSVTAWTMPSLENPTVVETDEALQNALKDGAPEILVKYSDTPYSLTVTGEDGTETAVEIGVGEKASISVYGEGTASGELPTIVGGFTLPDGLTSFHLEGLNLDGDSYENSHAIILAKDFATPNVSSISMLNCNVTAYKAGFFYDNETSGGAGVTIDNISFKNIYVSDILGSGGNGFDIRKVAAVNNISFTESTFADGFRTFVRIDAAAVQSLKFNNNTVNNVCFVDDGNNKGLFYIGAGKDQVKIPSFELKDNVFLNLDGHDERTVFFSDATGVPTSVSSNYYYNLGPGFWEKDDTNADGKGKLSQSEGLAGGGVILTSDPCENSERGILNITSAAVLEAQAGDPRWFEAYVEQPDPDLVPVEYGYTWDLTDTDTFYDVIEESCVRGNTKFIVTSSPINVTEDGFEFTAEPGFEYAGTPDDCAMAFLVDGPGSVVLSAMADGSSNDHITVAYGPADGSSATVAGAAYAGAERTKVAFPDFLSGEQHLVYIYACGPVIMSELSWVEDTNTGTAPVLAVPSNLALSEPSVDDTYSGTVTLTWDEVPYAGSYKVTVTDAAGTAAEYSVSGPSYDLNPSVLGPGSFTITVQAVPAETDLSREPSEVSEPVVFTVKETLKTVYAETSWGAADFEYLFTTKAAGSSSTEITEDFIYNNLNYIAGDGGKLKFGEDNSSVTGAKAFRVQLGGSGKPGAKQCLQFKVAGSGTLEVEVASSGDAVRYLGVYVGETPVGLTDLEAKSGYEAPAKGSSAVHTVNVTAADGDLVNLVSMSSGLNIFSVTWTPEGFDPDAGIPSDPEAIEETTDIISSFEPGVERILAPAGQSVTIDKVTYTAKSNKDIQWDGERIKLQGASEIDDSGMPVGNVISFKVTKPGTVKYYIRSGSSGDEQREVKIDLVKNGSEITNIYKGFAPTPGYKEGSESSVEITPDHLTNTDQSVTVNIYAPTNSVNVYYLEYILAQ</sequence>
<dbReference type="PROSITE" id="PS50853">
    <property type="entry name" value="FN3"/>
    <property type="match status" value="2"/>
</dbReference>
<dbReference type="Gene3D" id="2.60.40.10">
    <property type="entry name" value="Immunoglobulins"/>
    <property type="match status" value="1"/>
</dbReference>
<dbReference type="Proteomes" id="UP000823603">
    <property type="component" value="Unassembled WGS sequence"/>
</dbReference>
<keyword evidence="1" id="KW-0732">Signal</keyword>
<dbReference type="InterPro" id="IPR003961">
    <property type="entry name" value="FN3_dom"/>
</dbReference>
<evidence type="ECO:0000313" key="4">
    <source>
        <dbReference type="Proteomes" id="UP000823603"/>
    </source>
</evidence>
<evidence type="ECO:0000313" key="3">
    <source>
        <dbReference type="EMBL" id="MBO8471616.1"/>
    </source>
</evidence>
<dbReference type="SUPFAM" id="SSF51126">
    <property type="entry name" value="Pectin lyase-like"/>
    <property type="match status" value="1"/>
</dbReference>
<dbReference type="InterPro" id="IPR036116">
    <property type="entry name" value="FN3_sf"/>
</dbReference>
<reference evidence="3" key="2">
    <citation type="journal article" date="2021" name="PeerJ">
        <title>Extensive microbial diversity within the chicken gut microbiome revealed by metagenomics and culture.</title>
        <authorList>
            <person name="Gilroy R."/>
            <person name="Ravi A."/>
            <person name="Getino M."/>
            <person name="Pursley I."/>
            <person name="Horton D.L."/>
            <person name="Alikhan N.F."/>
            <person name="Baker D."/>
            <person name="Gharbi K."/>
            <person name="Hall N."/>
            <person name="Watson M."/>
            <person name="Adriaenssens E.M."/>
            <person name="Foster-Nyarko E."/>
            <person name="Jarju S."/>
            <person name="Secka A."/>
            <person name="Antonio M."/>
            <person name="Oren A."/>
            <person name="Chaudhuri R.R."/>
            <person name="La Ragione R."/>
            <person name="Hildebrand F."/>
            <person name="Pallen M.J."/>
        </authorList>
    </citation>
    <scope>NUCLEOTIDE SEQUENCE</scope>
    <source>
        <strain evidence="3">B2-22910</strain>
    </source>
</reference>
<dbReference type="EMBL" id="JADIMB010000108">
    <property type="protein sequence ID" value="MBO8471616.1"/>
    <property type="molecule type" value="Genomic_DNA"/>
</dbReference>
<organism evidence="3 4">
    <name type="scientific">Candidatus Cryptobacteroides faecavium</name>
    <dbReference type="NCBI Taxonomy" id="2840762"/>
    <lineage>
        <taxon>Bacteria</taxon>
        <taxon>Pseudomonadati</taxon>
        <taxon>Bacteroidota</taxon>
        <taxon>Bacteroidia</taxon>
        <taxon>Bacteroidales</taxon>
        <taxon>Candidatus Cryptobacteroides</taxon>
    </lineage>
</organism>
<dbReference type="InterPro" id="IPR013783">
    <property type="entry name" value="Ig-like_fold"/>
</dbReference>
<evidence type="ECO:0000259" key="2">
    <source>
        <dbReference type="PROSITE" id="PS50853"/>
    </source>
</evidence>
<gene>
    <name evidence="3" type="ORF">IAB82_07485</name>
</gene>
<dbReference type="SUPFAM" id="SSF49265">
    <property type="entry name" value="Fibronectin type III"/>
    <property type="match status" value="2"/>
</dbReference>
<proteinExistence type="predicted"/>
<evidence type="ECO:0000256" key="1">
    <source>
        <dbReference type="SAM" id="SignalP"/>
    </source>
</evidence>
<dbReference type="AlphaFoldDB" id="A0A9D9NFB5"/>
<reference evidence="3" key="1">
    <citation type="submission" date="2020-10" db="EMBL/GenBank/DDBJ databases">
        <authorList>
            <person name="Gilroy R."/>
        </authorList>
    </citation>
    <scope>NUCLEOTIDE SEQUENCE</scope>
    <source>
        <strain evidence="3">B2-22910</strain>
    </source>
</reference>
<comment type="caution">
    <text evidence="3">The sequence shown here is derived from an EMBL/GenBank/DDBJ whole genome shotgun (WGS) entry which is preliminary data.</text>
</comment>
<protein>
    <submittedName>
        <fullName evidence="3">DUF4957 domain-containing protein</fullName>
    </submittedName>
</protein>
<feature type="domain" description="Fibronectin type-III" evidence="2">
    <location>
        <begin position="160"/>
        <end position="265"/>
    </location>
</feature>
<dbReference type="InterPro" id="IPR011050">
    <property type="entry name" value="Pectin_lyase_fold/virulence"/>
</dbReference>
<feature type="chain" id="PRO_5038637655" evidence="1">
    <location>
        <begin position="24"/>
        <end position="1198"/>
    </location>
</feature>
<accession>A0A9D9NFB5</accession>
<feature type="domain" description="Fibronectin type-III" evidence="2">
    <location>
        <begin position="765"/>
        <end position="856"/>
    </location>
</feature>
<feature type="signal peptide" evidence="1">
    <location>
        <begin position="1"/>
        <end position="23"/>
    </location>
</feature>
<name>A0A9D9NFB5_9BACT</name>